<dbReference type="PROSITE" id="PS00107">
    <property type="entry name" value="PROTEIN_KINASE_ATP"/>
    <property type="match status" value="1"/>
</dbReference>
<comment type="caution">
    <text evidence="5">The sequence shown here is derived from an EMBL/GenBank/DDBJ whole genome shotgun (WGS) entry which is preliminary data.</text>
</comment>
<dbReference type="InterPro" id="IPR017441">
    <property type="entry name" value="Protein_kinase_ATP_BS"/>
</dbReference>
<dbReference type="PROSITE" id="PS50011">
    <property type="entry name" value="PROTEIN_KINASE_DOM"/>
    <property type="match status" value="1"/>
</dbReference>
<keyword evidence="6" id="KW-1185">Reference proteome</keyword>
<evidence type="ECO:0000259" key="4">
    <source>
        <dbReference type="PROSITE" id="PS50011"/>
    </source>
</evidence>
<dbReference type="Proteomes" id="UP001642483">
    <property type="component" value="Unassembled WGS sequence"/>
</dbReference>
<dbReference type="Pfam" id="PF00069">
    <property type="entry name" value="Pkinase"/>
    <property type="match status" value="1"/>
</dbReference>
<reference evidence="5 6" key="1">
    <citation type="submission" date="2024-02" db="EMBL/GenBank/DDBJ databases">
        <authorList>
            <person name="Daric V."/>
            <person name="Darras S."/>
        </authorList>
    </citation>
    <scope>NUCLEOTIDE SEQUENCE [LARGE SCALE GENOMIC DNA]</scope>
</reference>
<dbReference type="InterPro" id="IPR000719">
    <property type="entry name" value="Prot_kinase_dom"/>
</dbReference>
<dbReference type="InterPro" id="IPR008271">
    <property type="entry name" value="Ser/Thr_kinase_AS"/>
</dbReference>
<accession>A0ABP0G9J4</accession>
<gene>
    <name evidence="5" type="ORF">CVLEPA_LOCUS20493</name>
</gene>
<protein>
    <recommendedName>
        <fullName evidence="4">Protein kinase domain-containing protein</fullName>
    </recommendedName>
</protein>
<keyword evidence="2 3" id="KW-0067">ATP-binding</keyword>
<dbReference type="InterPro" id="IPR011990">
    <property type="entry name" value="TPR-like_helical_dom_sf"/>
</dbReference>
<dbReference type="SUPFAM" id="SSF56112">
    <property type="entry name" value="Protein kinase-like (PK-like)"/>
    <property type="match status" value="1"/>
</dbReference>
<evidence type="ECO:0000256" key="1">
    <source>
        <dbReference type="ARBA" id="ARBA00022741"/>
    </source>
</evidence>
<dbReference type="InterPro" id="IPR011009">
    <property type="entry name" value="Kinase-like_dom_sf"/>
</dbReference>
<feature type="binding site" evidence="3">
    <location>
        <position position="54"/>
    </location>
    <ligand>
        <name>ATP</name>
        <dbReference type="ChEBI" id="CHEBI:30616"/>
    </ligand>
</feature>
<evidence type="ECO:0000256" key="2">
    <source>
        <dbReference type="ARBA" id="ARBA00022840"/>
    </source>
</evidence>
<dbReference type="EMBL" id="CAWYQH010000108">
    <property type="protein sequence ID" value="CAK8688479.1"/>
    <property type="molecule type" value="Genomic_DNA"/>
</dbReference>
<sequence length="920" mass="103340">MAETSSSAEAENPIGLFKADEIICNASDYILGKGGYGMVLLGFHTRSGSRLAMKCQLPEKTGRAADVARSSLIKELQMLRLVKNEHVVRIEGLLEWKGCLFGIVMEHMPGGSLKDLIFHPVLERIPPPLLLRIGCDVSDALSHLHTILKDRRIAHGDLKPDNILMTTDLRCKVADFGGAALAGYTGSLGAGPDKPGEGNQLTHCFAAPERLVPGCNRLTTAMDVYSYGVILLVAICRVYPSVFHSTQKQEMINNFKQHLKLKGDDVGVKIITMLETVLCKCLDFNPKIRPSMTNIKSELFSFLQTIDGEMQGCVAEICRQIRIRDDKLDEKNCKTISDVIADLQSTPDADQPDEMPIAKLANDVMNAVVIESKISEKTSNVAERETNNEKYFLKYSDNGSTCNFQSITNLLQSVKSLITEGKFDNALEICKELLFVMRSINLRADDSEMLACDVINLVKSLAEEKPSLILLELIQMANRKLVVTVPAIKFYFIRKLAQCAQMTATYGGVKHQKDMSGRVIEFANNLIESISSLSCEDKEMVIKAKASCWICKAACYGNLDNKDHQMELNLQSVTLIEKEFEDKCQMTREYAASCNNLAINYNDKDQLEKAETYFLKSFDAFQKVTDYEDEEMKLKNINISITNMCNLYEVNPSMTRSRAKDIYKYLQSKQHPPGFRQLESKVLLLRLALLLNDFVDAKIHSNDVISMSNNIPLTPTKCEQMCWDIKCVAKSFFHHNKDNLAVSLLQYGVNLCKLISNPLDKLAPLLNLSGCIVVRVNERTFESAQQIAIITTSFIPLCKEMINMTRECRGADELKKQICLSLQLKYISDCYLQAENYPQSLATASEALRILPEDTSEFTQPRDVIVSQLDCIIGVSHYNLGHFDLGKSALEKAMKVLKDTNKDNYDTALENLTYWEKRRK</sequence>
<proteinExistence type="predicted"/>
<evidence type="ECO:0000313" key="5">
    <source>
        <dbReference type="EMBL" id="CAK8688479.1"/>
    </source>
</evidence>
<evidence type="ECO:0000256" key="3">
    <source>
        <dbReference type="PROSITE-ProRule" id="PRU10141"/>
    </source>
</evidence>
<dbReference type="PANTHER" id="PTHR44329">
    <property type="entry name" value="SERINE/THREONINE-PROTEIN KINASE TNNI3K-RELATED"/>
    <property type="match status" value="1"/>
</dbReference>
<dbReference type="Gene3D" id="1.25.40.10">
    <property type="entry name" value="Tetratricopeptide repeat domain"/>
    <property type="match status" value="1"/>
</dbReference>
<dbReference type="Gene3D" id="1.10.510.10">
    <property type="entry name" value="Transferase(Phosphotransferase) domain 1"/>
    <property type="match status" value="1"/>
</dbReference>
<dbReference type="SUPFAM" id="SSF48452">
    <property type="entry name" value="TPR-like"/>
    <property type="match status" value="1"/>
</dbReference>
<dbReference type="InterPro" id="IPR051681">
    <property type="entry name" value="Ser/Thr_Kinases-Pseudokinases"/>
</dbReference>
<dbReference type="SMART" id="SM00220">
    <property type="entry name" value="S_TKc"/>
    <property type="match status" value="1"/>
</dbReference>
<evidence type="ECO:0000313" key="6">
    <source>
        <dbReference type="Proteomes" id="UP001642483"/>
    </source>
</evidence>
<dbReference type="PROSITE" id="PS00108">
    <property type="entry name" value="PROTEIN_KINASE_ST"/>
    <property type="match status" value="1"/>
</dbReference>
<organism evidence="5 6">
    <name type="scientific">Clavelina lepadiformis</name>
    <name type="common">Light-bulb sea squirt</name>
    <name type="synonym">Ascidia lepadiformis</name>
    <dbReference type="NCBI Taxonomy" id="159417"/>
    <lineage>
        <taxon>Eukaryota</taxon>
        <taxon>Metazoa</taxon>
        <taxon>Chordata</taxon>
        <taxon>Tunicata</taxon>
        <taxon>Ascidiacea</taxon>
        <taxon>Aplousobranchia</taxon>
        <taxon>Clavelinidae</taxon>
        <taxon>Clavelina</taxon>
    </lineage>
</organism>
<dbReference type="PANTHER" id="PTHR44329:SF291">
    <property type="entry name" value="PROTEIN KINASE DOMAIN-CONTAINING PROTEIN"/>
    <property type="match status" value="1"/>
</dbReference>
<feature type="domain" description="Protein kinase" evidence="4">
    <location>
        <begin position="25"/>
        <end position="303"/>
    </location>
</feature>
<name>A0ABP0G9J4_CLALP</name>
<keyword evidence="1 3" id="KW-0547">Nucleotide-binding</keyword>